<dbReference type="Proteomes" id="UP000321224">
    <property type="component" value="Unassembled WGS sequence"/>
</dbReference>
<reference evidence="1 2" key="1">
    <citation type="submission" date="2019-07" db="EMBL/GenBank/DDBJ databases">
        <title>Whole genome shotgun sequence of Myxococcus virescens NBRC 100334.</title>
        <authorList>
            <person name="Hosoyama A."/>
            <person name="Uohara A."/>
            <person name="Ohji S."/>
            <person name="Ichikawa N."/>
        </authorList>
    </citation>
    <scope>NUCLEOTIDE SEQUENCE [LARGE SCALE GENOMIC DNA]</scope>
    <source>
        <strain evidence="1 2">NBRC 100334</strain>
    </source>
</reference>
<dbReference type="AlphaFoldDB" id="A0A511HG95"/>
<proteinExistence type="predicted"/>
<dbReference type="EMBL" id="BJVY01000026">
    <property type="protein sequence ID" value="GEL72582.1"/>
    <property type="molecule type" value="Genomic_DNA"/>
</dbReference>
<accession>A0A511HG95</accession>
<sequence length="48" mass="5326">MVSRHVVAGVEASRRLTAPVALLEQPIARLASTMRRDAERFVFGMEEA</sequence>
<organism evidence="1 2">
    <name type="scientific">Myxococcus virescens</name>
    <dbReference type="NCBI Taxonomy" id="83456"/>
    <lineage>
        <taxon>Bacteria</taxon>
        <taxon>Pseudomonadati</taxon>
        <taxon>Myxococcota</taxon>
        <taxon>Myxococcia</taxon>
        <taxon>Myxococcales</taxon>
        <taxon>Cystobacterineae</taxon>
        <taxon>Myxococcaceae</taxon>
        <taxon>Myxococcus</taxon>
    </lineage>
</organism>
<protein>
    <submittedName>
        <fullName evidence="1">Uncharacterized protein</fullName>
    </submittedName>
</protein>
<comment type="caution">
    <text evidence="1">The sequence shown here is derived from an EMBL/GenBank/DDBJ whole genome shotgun (WGS) entry which is preliminary data.</text>
</comment>
<gene>
    <name evidence="1" type="ORF">MVI01_43660</name>
</gene>
<name>A0A511HG95_9BACT</name>
<evidence type="ECO:0000313" key="2">
    <source>
        <dbReference type="Proteomes" id="UP000321224"/>
    </source>
</evidence>
<evidence type="ECO:0000313" key="1">
    <source>
        <dbReference type="EMBL" id="GEL72582.1"/>
    </source>
</evidence>